<dbReference type="SUPFAM" id="SSF56399">
    <property type="entry name" value="ADP-ribosylation"/>
    <property type="match status" value="1"/>
</dbReference>
<dbReference type="InterPro" id="IPR015947">
    <property type="entry name" value="PUA-like_sf"/>
</dbReference>
<dbReference type="AlphaFoldDB" id="A0AA37WIJ0"/>
<dbReference type="PANTHER" id="PTHR34129">
    <property type="entry name" value="BLR1139 PROTEIN"/>
    <property type="match status" value="1"/>
</dbReference>
<accession>A0AA37WIJ0</accession>
<evidence type="ECO:0008006" key="3">
    <source>
        <dbReference type="Google" id="ProtNLM"/>
    </source>
</evidence>
<name>A0AA37WIJ0_9ALTE</name>
<evidence type="ECO:0000313" key="2">
    <source>
        <dbReference type="Proteomes" id="UP001156601"/>
    </source>
</evidence>
<sequence length="205" mass="23000">MGFRVEFNSILRSDSYSELNVGSTYSFSKDGSRIFFDDIPVWLTTSSWLVQAEISIISQTRMNGKLEGEFRVDYLYSGDEQQAISKMFVRMYDGILNPFIYLLSSQAEINHANETGELIRDSLDTEGFIHASPRAQLNRVANKYYKTVESPLVVVLAVDKISVPVKWEPATGGLYPHIFGPLNMSAVEKIVPIAKNADGNFNISI</sequence>
<dbReference type="EMBL" id="BSOT01000005">
    <property type="protein sequence ID" value="GLR71133.1"/>
    <property type="molecule type" value="Genomic_DNA"/>
</dbReference>
<evidence type="ECO:0000313" key="1">
    <source>
        <dbReference type="EMBL" id="GLR71133.1"/>
    </source>
</evidence>
<reference evidence="1" key="2">
    <citation type="submission" date="2023-01" db="EMBL/GenBank/DDBJ databases">
        <title>Draft genome sequence of Agaribacter marinus strain NBRC 110023.</title>
        <authorList>
            <person name="Sun Q."/>
            <person name="Mori K."/>
        </authorList>
    </citation>
    <scope>NUCLEOTIDE SEQUENCE</scope>
    <source>
        <strain evidence="1">NBRC 110023</strain>
    </source>
</reference>
<comment type="caution">
    <text evidence="1">The sequence shown here is derived from an EMBL/GenBank/DDBJ whole genome shotgun (WGS) entry which is preliminary data.</text>
</comment>
<protein>
    <recommendedName>
        <fullName evidence="3">DUF952 domain-containing protein</fullName>
    </recommendedName>
</protein>
<gene>
    <name evidence="1" type="ORF">GCM10007852_20410</name>
</gene>
<dbReference type="Pfam" id="PF06108">
    <property type="entry name" value="DUF952"/>
    <property type="match status" value="1"/>
</dbReference>
<keyword evidence="2" id="KW-1185">Reference proteome</keyword>
<dbReference type="RefSeq" id="WP_284217433.1">
    <property type="nucleotide sequence ID" value="NZ_BSOT01000005.1"/>
</dbReference>
<dbReference type="Gene3D" id="3.20.170.20">
    <property type="entry name" value="Protein of unknown function DUF952"/>
    <property type="match status" value="1"/>
</dbReference>
<dbReference type="InterPro" id="IPR009297">
    <property type="entry name" value="DUF952"/>
</dbReference>
<dbReference type="SUPFAM" id="SSF88697">
    <property type="entry name" value="PUA domain-like"/>
    <property type="match status" value="1"/>
</dbReference>
<organism evidence="1 2">
    <name type="scientific">Agaribacter marinus</name>
    <dbReference type="NCBI Taxonomy" id="1431249"/>
    <lineage>
        <taxon>Bacteria</taxon>
        <taxon>Pseudomonadati</taxon>
        <taxon>Pseudomonadota</taxon>
        <taxon>Gammaproteobacteria</taxon>
        <taxon>Alteromonadales</taxon>
        <taxon>Alteromonadaceae</taxon>
        <taxon>Agaribacter</taxon>
    </lineage>
</organism>
<dbReference type="Proteomes" id="UP001156601">
    <property type="component" value="Unassembled WGS sequence"/>
</dbReference>
<dbReference type="PANTHER" id="PTHR34129:SF1">
    <property type="entry name" value="DUF952 DOMAIN-CONTAINING PROTEIN"/>
    <property type="match status" value="1"/>
</dbReference>
<reference evidence="1" key="1">
    <citation type="journal article" date="2014" name="Int. J. Syst. Evol. Microbiol.">
        <title>Complete genome sequence of Corynebacterium casei LMG S-19264T (=DSM 44701T), isolated from a smear-ripened cheese.</title>
        <authorList>
            <consortium name="US DOE Joint Genome Institute (JGI-PGF)"/>
            <person name="Walter F."/>
            <person name="Albersmeier A."/>
            <person name="Kalinowski J."/>
            <person name="Ruckert C."/>
        </authorList>
    </citation>
    <scope>NUCLEOTIDE SEQUENCE</scope>
    <source>
        <strain evidence="1">NBRC 110023</strain>
    </source>
</reference>
<proteinExistence type="predicted"/>